<feature type="signal peptide" evidence="1">
    <location>
        <begin position="1"/>
        <end position="27"/>
    </location>
</feature>
<reference evidence="2 3" key="1">
    <citation type="submission" date="2012-09" db="EMBL/GenBank/DDBJ databases">
        <title>Draft Genome Sequences of 6 Strains from Genus Thauera.</title>
        <authorList>
            <person name="Liu B."/>
            <person name="Shapleigh J.P."/>
            <person name="Frostegard A.H."/>
        </authorList>
    </citation>
    <scope>NUCLEOTIDE SEQUENCE [LARGE SCALE GENOMIC DNA]</scope>
    <source>
        <strain evidence="2 3">S2</strain>
    </source>
</reference>
<organism evidence="2 3">
    <name type="scientific">Thauera aminoaromatica S2</name>
    <dbReference type="NCBI Taxonomy" id="1234381"/>
    <lineage>
        <taxon>Bacteria</taxon>
        <taxon>Pseudomonadati</taxon>
        <taxon>Pseudomonadota</taxon>
        <taxon>Betaproteobacteria</taxon>
        <taxon>Rhodocyclales</taxon>
        <taxon>Zoogloeaceae</taxon>
        <taxon>Thauera</taxon>
    </lineage>
</organism>
<evidence type="ECO:0000313" key="3">
    <source>
        <dbReference type="Proteomes" id="UP000013042"/>
    </source>
</evidence>
<evidence type="ECO:0000256" key="1">
    <source>
        <dbReference type="SAM" id="SignalP"/>
    </source>
</evidence>
<dbReference type="Proteomes" id="UP000013042">
    <property type="component" value="Unassembled WGS sequence"/>
</dbReference>
<dbReference type="EMBL" id="AMXD01000114">
    <property type="protein sequence ID" value="ENO83778.1"/>
    <property type="molecule type" value="Genomic_DNA"/>
</dbReference>
<gene>
    <name evidence="2" type="ORF">C665_15133</name>
</gene>
<feature type="chain" id="PRO_5004128468" evidence="1">
    <location>
        <begin position="28"/>
        <end position="63"/>
    </location>
</feature>
<sequence>MDRREFFRRTGGGMLLGAPLASLPATAAALVSPAGAAAAVVVIGQADRSGAVTLAQRLAAALG</sequence>
<comment type="caution">
    <text evidence="2">The sequence shown here is derived from an EMBL/GenBank/DDBJ whole genome shotgun (WGS) entry which is preliminary data.</text>
</comment>
<name>N6YNK6_THASP</name>
<proteinExistence type="predicted"/>
<dbReference type="RefSeq" id="WP_004319528.1">
    <property type="nucleotide sequence ID" value="NZ_AMXD01000114.1"/>
</dbReference>
<accession>N6YNK6</accession>
<keyword evidence="1" id="KW-0732">Signal</keyword>
<feature type="non-terminal residue" evidence="2">
    <location>
        <position position="63"/>
    </location>
</feature>
<evidence type="ECO:0000313" key="2">
    <source>
        <dbReference type="EMBL" id="ENO83778.1"/>
    </source>
</evidence>
<dbReference type="AlphaFoldDB" id="N6YNK6"/>
<protein>
    <submittedName>
        <fullName evidence="2">Uncharacterized protein</fullName>
    </submittedName>
</protein>